<evidence type="ECO:0000256" key="3">
    <source>
        <dbReference type="ARBA" id="ARBA00022989"/>
    </source>
</evidence>
<gene>
    <name evidence="7" type="primary">yrbG</name>
    <name evidence="7" type="ORF">ETAA1_27990</name>
</gene>
<feature type="transmembrane region" description="Helical" evidence="5">
    <location>
        <begin position="205"/>
        <end position="229"/>
    </location>
</feature>
<feature type="transmembrane region" description="Helical" evidence="5">
    <location>
        <begin position="78"/>
        <end position="96"/>
    </location>
</feature>
<dbReference type="GO" id="GO:0005262">
    <property type="term" value="F:calcium channel activity"/>
    <property type="evidence" value="ECO:0007669"/>
    <property type="project" value="TreeGrafter"/>
</dbReference>
<dbReference type="NCBIfam" id="TIGR00367">
    <property type="entry name" value="calcium/sodium antiporter"/>
    <property type="match status" value="1"/>
</dbReference>
<feature type="transmembrane region" description="Helical" evidence="5">
    <location>
        <begin position="236"/>
        <end position="258"/>
    </location>
</feature>
<feature type="transmembrane region" description="Helical" evidence="5">
    <location>
        <begin position="168"/>
        <end position="193"/>
    </location>
</feature>
<name>A0A517XTL5_9BACT</name>
<dbReference type="RefSeq" id="WP_145239076.1">
    <property type="nucleotide sequence ID" value="NZ_CP036273.1"/>
</dbReference>
<dbReference type="KEGG" id="uli:ETAA1_27990"/>
<dbReference type="EMBL" id="CP036273">
    <property type="protein sequence ID" value="QDU20838.1"/>
    <property type="molecule type" value="Genomic_DNA"/>
</dbReference>
<dbReference type="InterPro" id="IPR004481">
    <property type="entry name" value="K/Na/Ca-exchanger"/>
</dbReference>
<dbReference type="PANTHER" id="PTHR10846">
    <property type="entry name" value="SODIUM/POTASSIUM/CALCIUM EXCHANGER"/>
    <property type="match status" value="1"/>
</dbReference>
<evidence type="ECO:0000256" key="5">
    <source>
        <dbReference type="SAM" id="Phobius"/>
    </source>
</evidence>
<feature type="transmembrane region" description="Helical" evidence="5">
    <location>
        <begin position="131"/>
        <end position="147"/>
    </location>
</feature>
<feature type="domain" description="Sodium/calcium exchanger membrane region" evidence="6">
    <location>
        <begin position="171"/>
        <end position="312"/>
    </location>
</feature>
<dbReference type="GO" id="GO:0006874">
    <property type="term" value="P:intracellular calcium ion homeostasis"/>
    <property type="evidence" value="ECO:0007669"/>
    <property type="project" value="TreeGrafter"/>
</dbReference>
<dbReference type="Proteomes" id="UP000319576">
    <property type="component" value="Chromosome"/>
</dbReference>
<dbReference type="InterPro" id="IPR004837">
    <property type="entry name" value="NaCa_Exmemb"/>
</dbReference>
<proteinExistence type="predicted"/>
<dbReference type="OrthoDB" id="9794225at2"/>
<keyword evidence="4 5" id="KW-0472">Membrane</keyword>
<dbReference type="GO" id="GO:0005886">
    <property type="term" value="C:plasma membrane"/>
    <property type="evidence" value="ECO:0007669"/>
    <property type="project" value="TreeGrafter"/>
</dbReference>
<comment type="subcellular location">
    <subcellularLocation>
        <location evidence="1">Membrane</location>
        <topology evidence="1">Multi-pass membrane protein</topology>
    </subcellularLocation>
</comment>
<keyword evidence="3 5" id="KW-1133">Transmembrane helix</keyword>
<evidence type="ECO:0000313" key="7">
    <source>
        <dbReference type="EMBL" id="QDU20838.1"/>
    </source>
</evidence>
<evidence type="ECO:0000256" key="2">
    <source>
        <dbReference type="ARBA" id="ARBA00022692"/>
    </source>
</evidence>
<organism evidence="7 8">
    <name type="scientific">Urbifossiella limnaea</name>
    <dbReference type="NCBI Taxonomy" id="2528023"/>
    <lineage>
        <taxon>Bacteria</taxon>
        <taxon>Pseudomonadati</taxon>
        <taxon>Planctomycetota</taxon>
        <taxon>Planctomycetia</taxon>
        <taxon>Gemmatales</taxon>
        <taxon>Gemmataceae</taxon>
        <taxon>Urbifossiella</taxon>
    </lineage>
</organism>
<dbReference type="Pfam" id="PF01699">
    <property type="entry name" value="Na_Ca_ex"/>
    <property type="match status" value="2"/>
</dbReference>
<sequence>MLTHLLLFVVGLAVLGTGAEWLVRGAGRVARALGVPPFVVGFTVVGFGTSAPELVVSLSAALADTPEIAVGNVIGSNVANVGLVLGVAAVVAPLAAGMRLLKVEVPSVIGASLLLWVLSCDGRVGRADGGVLLLGFAGAAVYMYRVARAEPPAVKAEIGQAVAGQLRVSVAAVLVVAGLGGLIGGAHLMVTAAVELARGLGVSEWLIGLTVVAVGTSLPELAACIAGAIRGEADLVLGNVAGSNLFNILLILGTTALVRPVPVPAAALTAELPVMTGFAVLLLAVVGNGLRVHRWEGAGLVAAYAGFVAWQVSRT</sequence>
<dbReference type="Gene3D" id="1.20.1420.30">
    <property type="entry name" value="NCX, central ion-binding region"/>
    <property type="match status" value="2"/>
</dbReference>
<protein>
    <submittedName>
        <fullName evidence="7">Inner membrane protein YrbG</fullName>
    </submittedName>
</protein>
<feature type="transmembrane region" description="Helical" evidence="5">
    <location>
        <begin position="264"/>
        <end position="286"/>
    </location>
</feature>
<dbReference type="InterPro" id="IPR044880">
    <property type="entry name" value="NCX_ion-bd_dom_sf"/>
</dbReference>
<evidence type="ECO:0000313" key="8">
    <source>
        <dbReference type="Proteomes" id="UP000319576"/>
    </source>
</evidence>
<dbReference type="PANTHER" id="PTHR10846:SF8">
    <property type="entry name" value="INNER MEMBRANE PROTEIN YRBG"/>
    <property type="match status" value="1"/>
</dbReference>
<reference evidence="7 8" key="1">
    <citation type="submission" date="2019-02" db="EMBL/GenBank/DDBJ databases">
        <title>Deep-cultivation of Planctomycetes and their phenomic and genomic characterization uncovers novel biology.</title>
        <authorList>
            <person name="Wiegand S."/>
            <person name="Jogler M."/>
            <person name="Boedeker C."/>
            <person name="Pinto D."/>
            <person name="Vollmers J."/>
            <person name="Rivas-Marin E."/>
            <person name="Kohn T."/>
            <person name="Peeters S.H."/>
            <person name="Heuer A."/>
            <person name="Rast P."/>
            <person name="Oberbeckmann S."/>
            <person name="Bunk B."/>
            <person name="Jeske O."/>
            <person name="Meyerdierks A."/>
            <person name="Storesund J.E."/>
            <person name="Kallscheuer N."/>
            <person name="Luecker S."/>
            <person name="Lage O.M."/>
            <person name="Pohl T."/>
            <person name="Merkel B.J."/>
            <person name="Hornburger P."/>
            <person name="Mueller R.-W."/>
            <person name="Bruemmer F."/>
            <person name="Labrenz M."/>
            <person name="Spormann A.M."/>
            <person name="Op den Camp H."/>
            <person name="Overmann J."/>
            <person name="Amann R."/>
            <person name="Jetten M.S.M."/>
            <person name="Mascher T."/>
            <person name="Medema M.H."/>
            <person name="Devos D.P."/>
            <person name="Kaster A.-K."/>
            <person name="Ovreas L."/>
            <person name="Rohde M."/>
            <person name="Galperin M.Y."/>
            <person name="Jogler C."/>
        </authorList>
    </citation>
    <scope>NUCLEOTIDE SEQUENCE [LARGE SCALE GENOMIC DNA]</scope>
    <source>
        <strain evidence="7 8">ETA_A1</strain>
    </source>
</reference>
<evidence type="ECO:0000256" key="4">
    <source>
        <dbReference type="ARBA" id="ARBA00023136"/>
    </source>
</evidence>
<keyword evidence="8" id="KW-1185">Reference proteome</keyword>
<accession>A0A517XTL5</accession>
<dbReference type="Gene3D" id="6.10.280.80">
    <property type="entry name" value="NCX, peripheral helical region"/>
    <property type="match status" value="1"/>
</dbReference>
<evidence type="ECO:0000256" key="1">
    <source>
        <dbReference type="ARBA" id="ARBA00004141"/>
    </source>
</evidence>
<feature type="domain" description="Sodium/calcium exchanger membrane region" evidence="6">
    <location>
        <begin position="4"/>
        <end position="144"/>
    </location>
</feature>
<keyword evidence="2 5" id="KW-0812">Transmembrane</keyword>
<dbReference type="GO" id="GO:0008273">
    <property type="term" value="F:calcium, potassium:sodium antiporter activity"/>
    <property type="evidence" value="ECO:0007669"/>
    <property type="project" value="TreeGrafter"/>
</dbReference>
<dbReference type="AlphaFoldDB" id="A0A517XTL5"/>
<evidence type="ECO:0000259" key="6">
    <source>
        <dbReference type="Pfam" id="PF01699"/>
    </source>
</evidence>